<protein>
    <recommendedName>
        <fullName evidence="7">DNA 3'-5' helicase</fullName>
        <ecNumber evidence="7">5.6.2.4</ecNumber>
    </recommendedName>
</protein>
<sequence length="1438" mass="153275">MSSKPPRGRSGSAKAMGARPLSRAVRSGPVGDTVFEADLGGGDIDFDVDSDVAASLFAHVKPGAAASGRSASEERGDERALRGSRDGEELDAGDGSADGGSVDDGDAAAAEAGEDDAEGAVELVESEPVVPRGPLPPLSNDDARLYAFKRNVVVAASAGTGKTYRLTALYLLLTLGLTSSGQLGPQFAAKAVLPDRIVATTFSRAAAAEIAHRIESVLRKIAGWDGRGEIPALPEVIRAREATTGEFLSPEELKKRAGEALGRWGAARIDTLHGVAKQIVDRHAIAMGLTPGARILDEEEAQALSDLAVDEALSAALAEGGERGDAARAMLAAAGGVDVARAQITRLLDRLDEEGLTPRTLALTDHAAEARALRKEFARVAVALATGGNPKLQAPANTLAAALRGVSHDAPLPRGAWGPAVELITTPKRGKKTPADEAFVAFCEELPGDTLKDKAHKLLGFLRDAPGLGRREQLIVELLEEVKVRLATIRRTEGGLGFGDLLRAARDGLRDDVGVGQAVRDQVDVLLVDEFQDTSAVQRDLVYLLREREDAARMRKPGDAPTAAGLSEHGLFLVGDRKQSIYGFRGADVSVFSRVCAELAGRTAGEALGLPESLWSPRPVADFVALNESRRSTPEVLRFVNEFSVRDFAQDRLGAPAGAPVRDFEVSYGTAEHLKPVEGATPPSSDVVLIGDDGEAPEDAESLVRDAKGPLREALVAAAWVAKRVREGGGELKFKDVAVLARRRSTIPLIELALGRLSVPYVVAGRALFDAPEIRDTAAALRLLLDPGDQLALATVLRGPMVGLSDTALAILAPPGRGLTVPLLGRWPARQGSAEAGSAGGAGGAKGGSADATDDMTASALERLPAQDRTRLEHFRSKFSGLRRAALRSSPGEAIRAAIAAFDLDRVLAALPRADARIGNLDRLVAIARRRGGSLASFVRWLDRRISDEADEPEAAVFSQEDDAVRLTTIHASKGLDFAAVVVVDLNAAPMPQLPGLGFVPASGDRPASLFVQHYARRMDRAGREGSRYEAAVEALAPLYAVSTPAMKEAREEIHARERAERQRLSYVAITRAKRELVLVGPAAKPRKGSAWLTLKAAFDAEAMPGVVRTVLDAKALLQGAHAPEAGLDVYARPVTPFRHAPAARLAHARTVAIDAGALALFQECPRRFRLRHLLGVEEPAPKAQLGLFDLEGPAEVPGEERVELMEGADPRPPGRAAHRVLSRWPLQRWGVPTKVGEVMERLSAEGMGPEHPEAMRLAQGIAAFLDGPYARRVRVEQAAVLGDEAFTLGVDPRIIERGRGAHLSVRWAADLVVDFPDGSVDVIELRRARPRTNLSAYELVLRVDALALHRRSEGRPIRAGVLFLGSKLEPTWLPAQGEGGALALEEHERFEQGLSWLAQGFAEARGNERWEPVPVETCRRLRCGFIEICHGEKDATV</sequence>
<keyword evidence="3 9" id="KW-0347">Helicase</keyword>
<proteinExistence type="predicted"/>
<keyword evidence="14" id="KW-1185">Reference proteome</keyword>
<gene>
    <name evidence="13" type="ORF">CMC5_064110</name>
</gene>
<dbReference type="InterPro" id="IPR027417">
    <property type="entry name" value="P-loop_NTPase"/>
</dbReference>
<evidence type="ECO:0000313" key="13">
    <source>
        <dbReference type="EMBL" id="AKT42188.1"/>
    </source>
</evidence>
<feature type="compositionally biased region" description="Gly residues" evidence="10">
    <location>
        <begin position="838"/>
        <end position="847"/>
    </location>
</feature>
<comment type="catalytic activity">
    <reaction evidence="6">
        <text>Couples ATP hydrolysis with the unwinding of duplex DNA by translocating in the 3'-5' direction.</text>
        <dbReference type="EC" id="5.6.2.4"/>
    </reaction>
</comment>
<dbReference type="InterPro" id="IPR038726">
    <property type="entry name" value="PDDEXK_AddAB-type"/>
</dbReference>
<dbReference type="PROSITE" id="PS51217">
    <property type="entry name" value="UVRD_HELICASE_CTER"/>
    <property type="match status" value="1"/>
</dbReference>
<dbReference type="GO" id="GO:0000725">
    <property type="term" value="P:recombinational repair"/>
    <property type="evidence" value="ECO:0007669"/>
    <property type="project" value="TreeGrafter"/>
</dbReference>
<feature type="compositionally biased region" description="Acidic residues" evidence="10">
    <location>
        <begin position="101"/>
        <end position="119"/>
    </location>
</feature>
<evidence type="ECO:0000256" key="1">
    <source>
        <dbReference type="ARBA" id="ARBA00022741"/>
    </source>
</evidence>
<evidence type="ECO:0000259" key="11">
    <source>
        <dbReference type="PROSITE" id="PS51198"/>
    </source>
</evidence>
<dbReference type="PROSITE" id="PS51198">
    <property type="entry name" value="UVRD_HELICASE_ATP_BIND"/>
    <property type="match status" value="1"/>
</dbReference>
<comment type="catalytic activity">
    <reaction evidence="8">
        <text>ATP + H2O = ADP + phosphate + H(+)</text>
        <dbReference type="Rhea" id="RHEA:13065"/>
        <dbReference type="ChEBI" id="CHEBI:15377"/>
        <dbReference type="ChEBI" id="CHEBI:15378"/>
        <dbReference type="ChEBI" id="CHEBI:30616"/>
        <dbReference type="ChEBI" id="CHEBI:43474"/>
        <dbReference type="ChEBI" id="CHEBI:456216"/>
        <dbReference type="EC" id="5.6.2.4"/>
    </reaction>
</comment>
<organism evidence="13 14">
    <name type="scientific">Chondromyces crocatus</name>
    <dbReference type="NCBI Taxonomy" id="52"/>
    <lineage>
        <taxon>Bacteria</taxon>
        <taxon>Pseudomonadati</taxon>
        <taxon>Myxococcota</taxon>
        <taxon>Polyangia</taxon>
        <taxon>Polyangiales</taxon>
        <taxon>Polyangiaceae</taxon>
        <taxon>Chondromyces</taxon>
    </lineage>
</organism>
<dbReference type="SUPFAM" id="SSF52540">
    <property type="entry name" value="P-loop containing nucleoside triphosphate hydrolases"/>
    <property type="match status" value="1"/>
</dbReference>
<evidence type="ECO:0000256" key="4">
    <source>
        <dbReference type="ARBA" id="ARBA00022840"/>
    </source>
</evidence>
<evidence type="ECO:0000256" key="9">
    <source>
        <dbReference type="PROSITE-ProRule" id="PRU00560"/>
    </source>
</evidence>
<feature type="compositionally biased region" description="Basic and acidic residues" evidence="10">
    <location>
        <begin position="71"/>
        <end position="87"/>
    </location>
</feature>
<dbReference type="Gene3D" id="3.40.50.300">
    <property type="entry name" value="P-loop containing nucleotide triphosphate hydrolases"/>
    <property type="match status" value="4"/>
</dbReference>
<dbReference type="GO" id="GO:0016787">
    <property type="term" value="F:hydrolase activity"/>
    <property type="evidence" value="ECO:0007669"/>
    <property type="project" value="UniProtKB-UniRule"/>
</dbReference>
<evidence type="ECO:0000256" key="5">
    <source>
        <dbReference type="ARBA" id="ARBA00023235"/>
    </source>
</evidence>
<dbReference type="InterPro" id="IPR000212">
    <property type="entry name" value="DNA_helicase_UvrD/REP"/>
</dbReference>
<name>A0A0K1ENL6_CHOCO</name>
<dbReference type="STRING" id="52.CMC5_064110"/>
<evidence type="ECO:0000256" key="10">
    <source>
        <dbReference type="SAM" id="MobiDB-lite"/>
    </source>
</evidence>
<evidence type="ECO:0000256" key="8">
    <source>
        <dbReference type="ARBA" id="ARBA00048988"/>
    </source>
</evidence>
<evidence type="ECO:0000259" key="12">
    <source>
        <dbReference type="PROSITE" id="PS51217"/>
    </source>
</evidence>
<dbReference type="Pfam" id="PF12705">
    <property type="entry name" value="PDDEXK_1"/>
    <property type="match status" value="1"/>
</dbReference>
<dbReference type="PANTHER" id="PTHR11070:SF23">
    <property type="entry name" value="RECBCD ENZYME SUBUNIT RECB"/>
    <property type="match status" value="1"/>
</dbReference>
<dbReference type="GO" id="GO:0003677">
    <property type="term" value="F:DNA binding"/>
    <property type="evidence" value="ECO:0007669"/>
    <property type="project" value="InterPro"/>
</dbReference>
<feature type="domain" description="UvrD-like helicase C-terminal" evidence="12">
    <location>
        <begin position="679"/>
        <end position="975"/>
    </location>
</feature>
<evidence type="ECO:0000256" key="2">
    <source>
        <dbReference type="ARBA" id="ARBA00022801"/>
    </source>
</evidence>
<accession>A0A0K1ENL6</accession>
<keyword evidence="2 9" id="KW-0378">Hydrolase</keyword>
<dbReference type="InterPro" id="IPR014017">
    <property type="entry name" value="DNA_helicase_UvrD-like_C"/>
</dbReference>
<feature type="region of interest" description="Disordered" evidence="10">
    <location>
        <begin position="1"/>
        <end position="43"/>
    </location>
</feature>
<dbReference type="RefSeq" id="WP_245677852.1">
    <property type="nucleotide sequence ID" value="NZ_CP012159.1"/>
</dbReference>
<evidence type="ECO:0000313" key="14">
    <source>
        <dbReference type="Proteomes" id="UP000067626"/>
    </source>
</evidence>
<evidence type="ECO:0000256" key="7">
    <source>
        <dbReference type="ARBA" id="ARBA00034808"/>
    </source>
</evidence>
<evidence type="ECO:0000256" key="3">
    <source>
        <dbReference type="ARBA" id="ARBA00022806"/>
    </source>
</evidence>
<dbReference type="GO" id="GO:0009338">
    <property type="term" value="C:exodeoxyribonuclease V complex"/>
    <property type="evidence" value="ECO:0007669"/>
    <property type="project" value="TreeGrafter"/>
</dbReference>
<dbReference type="Proteomes" id="UP000067626">
    <property type="component" value="Chromosome"/>
</dbReference>
<dbReference type="Gene3D" id="1.10.486.10">
    <property type="entry name" value="PCRA, domain 4"/>
    <property type="match status" value="1"/>
</dbReference>
<keyword evidence="1 9" id="KW-0547">Nucleotide-binding</keyword>
<evidence type="ECO:0000256" key="6">
    <source>
        <dbReference type="ARBA" id="ARBA00034617"/>
    </source>
</evidence>
<dbReference type="Pfam" id="PF00580">
    <property type="entry name" value="UvrD-helicase"/>
    <property type="match status" value="1"/>
</dbReference>
<reference evidence="13 14" key="1">
    <citation type="submission" date="2015-07" db="EMBL/GenBank/DDBJ databases">
        <title>Genome analysis of myxobacterium Chondromyces crocatus Cm c5 reveals a high potential for natural compound synthesis and the genetic basis for the loss of fruiting body formation.</title>
        <authorList>
            <person name="Zaburannyi N."/>
            <person name="Bunk B."/>
            <person name="Maier J."/>
            <person name="Overmann J."/>
            <person name="Mueller R."/>
        </authorList>
    </citation>
    <scope>NUCLEOTIDE SEQUENCE [LARGE SCALE GENOMIC DNA]</scope>
    <source>
        <strain evidence="13 14">Cm c5</strain>
    </source>
</reference>
<feature type="region of interest" description="Disordered" evidence="10">
    <location>
        <begin position="832"/>
        <end position="853"/>
    </location>
</feature>
<feature type="region of interest" description="Disordered" evidence="10">
    <location>
        <begin position="60"/>
        <end position="136"/>
    </location>
</feature>
<dbReference type="InterPro" id="IPR014016">
    <property type="entry name" value="UvrD-like_ATP-bd"/>
</dbReference>
<dbReference type="EC" id="5.6.2.4" evidence="7"/>
<dbReference type="KEGG" id="ccro:CMC5_064110"/>
<dbReference type="EMBL" id="CP012159">
    <property type="protein sequence ID" value="AKT42188.1"/>
    <property type="molecule type" value="Genomic_DNA"/>
</dbReference>
<dbReference type="GO" id="GO:0005524">
    <property type="term" value="F:ATP binding"/>
    <property type="evidence" value="ECO:0007669"/>
    <property type="project" value="UniProtKB-UniRule"/>
</dbReference>
<dbReference type="PANTHER" id="PTHR11070">
    <property type="entry name" value="UVRD / RECB / PCRA DNA HELICASE FAMILY MEMBER"/>
    <property type="match status" value="1"/>
</dbReference>
<feature type="binding site" evidence="9">
    <location>
        <begin position="156"/>
        <end position="163"/>
    </location>
    <ligand>
        <name>ATP</name>
        <dbReference type="ChEBI" id="CHEBI:30616"/>
    </ligand>
</feature>
<keyword evidence="4 9" id="KW-0067">ATP-binding</keyword>
<feature type="domain" description="UvrD-like helicase ATP-binding" evidence="11">
    <location>
        <begin position="135"/>
        <end position="633"/>
    </location>
</feature>
<dbReference type="GO" id="GO:0043138">
    <property type="term" value="F:3'-5' DNA helicase activity"/>
    <property type="evidence" value="ECO:0007669"/>
    <property type="project" value="UniProtKB-EC"/>
</dbReference>
<dbReference type="GO" id="GO:0005829">
    <property type="term" value="C:cytosol"/>
    <property type="evidence" value="ECO:0007669"/>
    <property type="project" value="TreeGrafter"/>
</dbReference>
<keyword evidence="5" id="KW-0413">Isomerase</keyword>
<dbReference type="Pfam" id="PF13361">
    <property type="entry name" value="UvrD_C"/>
    <property type="match status" value="2"/>
</dbReference>